<accession>A0ACB7EF82</accession>
<name>A0ACB7EF82_NIBAL</name>
<dbReference type="EMBL" id="CM024796">
    <property type="protein sequence ID" value="KAG8000875.1"/>
    <property type="molecule type" value="Genomic_DNA"/>
</dbReference>
<sequence length="989" mass="112554">MKHDWSLVALSHSGHSVETETYHVNVGHLFVLRCKIFNASTNVTWSRWGRDNLSLPAGVEVREGLLWFITVQMSHNGSYTCEKRNSAGLSWMTFFVSVSSGECPDAPETVSISQRVNGALPCRQREIFGLNETRTVRWMKDCNPVEREGEPIFVDEDGLLRLPAITEMDAGKYTCLVDISLDGKNIHKSGKVFVESNLSISEVLPKFLHVPFHCIVHSPADAKFGSVWLQEGSVAVLALAAAFFLFKIDLALAYRKLLRHFSKQQTPDGKLHDAYVSFLYSDTLRSAEVESFALQILPDQLEKQHGYSLYIRGRDDSPGEAVHDTISATLRQCRRMIIILSTEAISTAHGETEEEPLCDNHKFCYEQKIGLYDALTLNNLQVILVEIDGSVDYSCLPESLRYIKRKQGSLKWKKPSSGTHKVNKMCSNRNFWKNLRQLKEVVIFSLDYYTMDTSRLLILIFLVITAAEHSEIIKPQCWNSPIKNYGLIEGEAFYFVHPDLSDVPDEEITWYKNNAQNDPEQISTDENKTVHYHGEALFFLNLCPENSGFYSARREQPDKCSNFRITINVFKEKNKEELLYGSIENSDRNKMVPCPESVSDTCKMSKGKLTWQKDFKLLQGHDEADLWIKNATKHDEGIYTCTCTWTHNHKVYNSSGSRRLIHKDPIVHSPQIISPTDKELFADEGFEIKLNCSLFCGINVESSCHTSWVVEKPSKNTISTAILTIEKVSAKDFQTEFKCSGVGFYEELSRTLTLKRRDSIIPLVLGAVFVLLFCVFAAILIKIFAIDLALFFRPYFPLNSHNNDSKAYDAYVIYQMQNKDKLTENMLGQFITNNLPSVLEKKCGYRLFIHGRDDIPGEDRLELVEDRMRQSRRLMIILTPGLGSGSEITDQHPASPQNSVIGGYDWQVGLHHALVQREMSVILIQLGDTGPEGYTYLPPGLQHLIRKSAPIRWSEDSRRAVAWNSRFWKRVRYLMPAIPANKCLQSAII</sequence>
<proteinExistence type="predicted"/>
<organism evidence="1 2">
    <name type="scientific">Nibea albiflora</name>
    <name type="common">Yellow drum</name>
    <name type="synonym">Corvina albiflora</name>
    <dbReference type="NCBI Taxonomy" id="240163"/>
    <lineage>
        <taxon>Eukaryota</taxon>
        <taxon>Metazoa</taxon>
        <taxon>Chordata</taxon>
        <taxon>Craniata</taxon>
        <taxon>Vertebrata</taxon>
        <taxon>Euteleostomi</taxon>
        <taxon>Actinopterygii</taxon>
        <taxon>Neopterygii</taxon>
        <taxon>Teleostei</taxon>
        <taxon>Neoteleostei</taxon>
        <taxon>Acanthomorphata</taxon>
        <taxon>Eupercaria</taxon>
        <taxon>Sciaenidae</taxon>
        <taxon>Nibea</taxon>
    </lineage>
</organism>
<dbReference type="Proteomes" id="UP000805704">
    <property type="component" value="Chromosome 8"/>
</dbReference>
<evidence type="ECO:0000313" key="2">
    <source>
        <dbReference type="Proteomes" id="UP000805704"/>
    </source>
</evidence>
<protein>
    <submittedName>
        <fullName evidence="1">Interleukin-1 receptor-like 1</fullName>
    </submittedName>
</protein>
<comment type="caution">
    <text evidence="1">The sequence shown here is derived from an EMBL/GenBank/DDBJ whole genome shotgun (WGS) entry which is preliminary data.</text>
</comment>
<evidence type="ECO:0000313" key="1">
    <source>
        <dbReference type="EMBL" id="KAG8000875.1"/>
    </source>
</evidence>
<keyword evidence="2" id="KW-1185">Reference proteome</keyword>
<gene>
    <name evidence="1" type="primary">IL1RL1</name>
    <name evidence="1" type="ORF">GBF38_018153</name>
</gene>
<reference evidence="1" key="1">
    <citation type="submission" date="2020-04" db="EMBL/GenBank/DDBJ databases">
        <title>A chromosome-scale assembly and high-density genetic map of the yellow drum (Nibea albiflora) genome.</title>
        <authorList>
            <person name="Xu D."/>
            <person name="Zhang W."/>
            <person name="Chen R."/>
            <person name="Tan P."/>
            <person name="Wang L."/>
            <person name="Song H."/>
            <person name="Tian L."/>
            <person name="Zhu Q."/>
            <person name="Wang B."/>
        </authorList>
    </citation>
    <scope>NUCLEOTIDE SEQUENCE</scope>
    <source>
        <strain evidence="1">ZJHYS-2018</strain>
    </source>
</reference>